<dbReference type="PANTHER" id="PTHR30255:SF2">
    <property type="entry name" value="SINGLE-STRANDED-DNA-SPECIFIC EXONUCLEASE RECJ"/>
    <property type="match status" value="1"/>
</dbReference>
<evidence type="ECO:0000256" key="4">
    <source>
        <dbReference type="ARBA" id="ARBA00022801"/>
    </source>
</evidence>
<organism evidence="10 11">
    <name type="scientific">Oribacterium parvum ACB1</name>
    <dbReference type="NCBI Taxonomy" id="796943"/>
    <lineage>
        <taxon>Bacteria</taxon>
        <taxon>Bacillati</taxon>
        <taxon>Bacillota</taxon>
        <taxon>Clostridia</taxon>
        <taxon>Lachnospirales</taxon>
        <taxon>Lachnospiraceae</taxon>
        <taxon>Oribacterium</taxon>
    </lineage>
</organism>
<keyword evidence="6" id="KW-0175">Coiled coil</keyword>
<feature type="domain" description="DDH" evidence="7">
    <location>
        <begin position="77"/>
        <end position="219"/>
    </location>
</feature>
<keyword evidence="3" id="KW-0540">Nuclease</keyword>
<dbReference type="RefSeq" id="WP_009534070.1">
    <property type="nucleotide sequence ID" value="NZ_KE148312.1"/>
</dbReference>
<dbReference type="HOGENOM" id="CLU_009736_5_2_9"/>
<dbReference type="Gene3D" id="3.90.1640.30">
    <property type="match status" value="1"/>
</dbReference>
<comment type="caution">
    <text evidence="10">The sequence shown here is derived from an EMBL/GenBank/DDBJ whole genome shotgun (WGS) entry which is preliminary data.</text>
</comment>
<dbReference type="Gene3D" id="3.10.310.30">
    <property type="match status" value="1"/>
</dbReference>
<dbReference type="NCBIfam" id="TIGR00644">
    <property type="entry name" value="recJ"/>
    <property type="match status" value="1"/>
</dbReference>
<evidence type="ECO:0000256" key="6">
    <source>
        <dbReference type="SAM" id="Coils"/>
    </source>
</evidence>
<dbReference type="GO" id="GO:0006281">
    <property type="term" value="P:DNA repair"/>
    <property type="evidence" value="ECO:0007669"/>
    <property type="project" value="InterPro"/>
</dbReference>
<dbReference type="InterPro" id="IPR003156">
    <property type="entry name" value="DHHA1_dom"/>
</dbReference>
<reference evidence="10" key="2">
    <citation type="submission" date="2013-03" db="EMBL/GenBank/DDBJ databases">
        <title>The Genome Sequence of Oribacterium sp. ACB1.</title>
        <authorList>
            <consortium name="The Broad Institute Genomics Platform"/>
            <consortium name="The Broad Institute Genome Sequencing Center for Infectious Disease"/>
            <person name="Earl A."/>
            <person name="Ward D."/>
            <person name="Feldgarden M."/>
            <person name="Gevers D."/>
            <person name="Sizova M."/>
            <person name="Hazen A."/>
            <person name="Epstein S."/>
            <person name="Walker B."/>
            <person name="Young S."/>
            <person name="Zeng Q."/>
            <person name="Gargeya S."/>
            <person name="Fitzgerald M."/>
            <person name="Haas B."/>
            <person name="Abouelleil A."/>
            <person name="Allen A.W."/>
            <person name="Alvarado L."/>
            <person name="Arachchi H.M."/>
            <person name="Berlin A.M."/>
            <person name="Chapman S.B."/>
            <person name="Gainer-Dewar J."/>
            <person name="Goldberg J."/>
            <person name="Griggs A."/>
            <person name="Gujja S."/>
            <person name="Hansen M."/>
            <person name="Howarth C."/>
            <person name="Imamovic A."/>
            <person name="Ireland A."/>
            <person name="Larimer J."/>
            <person name="McCowan C."/>
            <person name="Murphy C."/>
            <person name="Pearson M."/>
            <person name="Poon T.W."/>
            <person name="Priest M."/>
            <person name="Roberts A."/>
            <person name="Saif S."/>
            <person name="Shea T."/>
            <person name="Sisk P."/>
            <person name="Sykes S."/>
            <person name="Wortman J."/>
            <person name="Nusbaum C."/>
            <person name="Birren B."/>
        </authorList>
    </citation>
    <scope>NUCLEOTIDE SEQUENCE [LARGE SCALE GENOMIC DNA]</scope>
    <source>
        <strain evidence="10">ACB1</strain>
    </source>
</reference>
<dbReference type="InterPro" id="IPR041122">
    <property type="entry name" value="RecJ_OB"/>
</dbReference>
<dbReference type="InterPro" id="IPR004610">
    <property type="entry name" value="RecJ"/>
</dbReference>
<evidence type="ECO:0000313" key="11">
    <source>
        <dbReference type="Proteomes" id="UP000018461"/>
    </source>
</evidence>
<dbReference type="PANTHER" id="PTHR30255">
    <property type="entry name" value="SINGLE-STRANDED-DNA-SPECIFIC EXONUCLEASE RECJ"/>
    <property type="match status" value="1"/>
</dbReference>
<gene>
    <name evidence="10" type="ORF">HMPREF9625_00200</name>
</gene>
<accession>G9WLJ1</accession>
<dbReference type="GO" id="GO:0003676">
    <property type="term" value="F:nucleic acid binding"/>
    <property type="evidence" value="ECO:0007669"/>
    <property type="project" value="InterPro"/>
</dbReference>
<evidence type="ECO:0000313" key="10">
    <source>
        <dbReference type="EMBL" id="EHL12646.1"/>
    </source>
</evidence>
<keyword evidence="11" id="KW-1185">Reference proteome</keyword>
<evidence type="ECO:0000256" key="3">
    <source>
        <dbReference type="ARBA" id="ARBA00022722"/>
    </source>
</evidence>
<dbReference type="InterPro" id="IPR001667">
    <property type="entry name" value="DDH_dom"/>
</dbReference>
<keyword evidence="4" id="KW-0378">Hydrolase</keyword>
<dbReference type="Pfam" id="PF02272">
    <property type="entry name" value="DHHA1"/>
    <property type="match status" value="1"/>
</dbReference>
<protein>
    <recommendedName>
        <fullName evidence="2">Single-stranded-DNA-specific exonuclease RecJ</fullName>
    </recommendedName>
</protein>
<dbReference type="InterPro" id="IPR051673">
    <property type="entry name" value="SSDNA_exonuclease_RecJ"/>
</dbReference>
<dbReference type="GO" id="GO:0006310">
    <property type="term" value="P:DNA recombination"/>
    <property type="evidence" value="ECO:0007669"/>
    <property type="project" value="InterPro"/>
</dbReference>
<dbReference type="Pfam" id="PF01368">
    <property type="entry name" value="DHH"/>
    <property type="match status" value="1"/>
</dbReference>
<dbReference type="Pfam" id="PF17768">
    <property type="entry name" value="RecJ_OB"/>
    <property type="match status" value="1"/>
</dbReference>
<comment type="similarity">
    <text evidence="1">Belongs to the RecJ family.</text>
</comment>
<dbReference type="GO" id="GO:0008409">
    <property type="term" value="F:5'-3' exonuclease activity"/>
    <property type="evidence" value="ECO:0007669"/>
    <property type="project" value="InterPro"/>
</dbReference>
<sequence length="571" mass="64821">MRKKNWYIYGKKADFQALADKLDLDPVLVRILRNRDLETEEEMREFLTGEEIPSPLFLPDSIRFINRLERAIDGKERIRIVGDYDVDGVCATTILYLAISQFTEEGQLSFVIPHRINDGYGINKHIIEEAKKDGVQVLITCDNGISAFDELRFAKEAGMDVLLTDHHDLRIDENGKKIYPEAFSVVNPKREDSKYKNAEICGAMVVYLLMKMLIEKRGRGEDVLDELLCFAGIATVCDVMSLQKENRIVVRKTLELLPKTRNIGLEALLALYWKEGERELSAFTLGFQLGPAINASGRLESAMESISLFLEKDREKAMLKAEHLKELNEERKSLTGNAVEEARKLAEAEGDKKLLLLYLPALHESLAGIVAGRIKEEFYRPTFVVTKSEEGKVKGSGRSIPAYPMAESLEKAKELLLRFGGHPMAAGFSLEEKNLPLLKEKLEKDCSLEPEDMVEKLWIDTVLPFSYCTEEFTESLRILEPFGKGNEKPSFAEKEVEIQGVRVLGEHRNVVKLNLSDPQGKRMEGIYFTDGEAFLSEKGDRKKMNIVYYPRINAYNGQKQVQAVISAHRFL</sequence>
<evidence type="ECO:0000259" key="7">
    <source>
        <dbReference type="Pfam" id="PF01368"/>
    </source>
</evidence>
<dbReference type="STRING" id="796943.HMPREF9625_00200"/>
<proteinExistence type="inferred from homology"/>
<feature type="domain" description="RecJ OB" evidence="9">
    <location>
        <begin position="459"/>
        <end position="565"/>
    </location>
</feature>
<evidence type="ECO:0000259" key="8">
    <source>
        <dbReference type="Pfam" id="PF02272"/>
    </source>
</evidence>
<keyword evidence="5 10" id="KW-0269">Exonuclease</keyword>
<name>G9WLJ1_9FIRM</name>
<feature type="coiled-coil region" evidence="6">
    <location>
        <begin position="310"/>
        <end position="344"/>
    </location>
</feature>
<evidence type="ECO:0000256" key="1">
    <source>
        <dbReference type="ARBA" id="ARBA00005915"/>
    </source>
</evidence>
<dbReference type="InterPro" id="IPR038763">
    <property type="entry name" value="DHH_sf"/>
</dbReference>
<dbReference type="AlphaFoldDB" id="G9WLJ1"/>
<evidence type="ECO:0000256" key="2">
    <source>
        <dbReference type="ARBA" id="ARBA00019841"/>
    </source>
</evidence>
<dbReference type="PATRIC" id="fig|796943.3.peg.583"/>
<feature type="domain" description="DHHA1" evidence="8">
    <location>
        <begin position="352"/>
        <end position="444"/>
    </location>
</feature>
<evidence type="ECO:0000259" key="9">
    <source>
        <dbReference type="Pfam" id="PF17768"/>
    </source>
</evidence>
<reference evidence="10" key="1">
    <citation type="submission" date="2011-08" db="EMBL/GenBank/DDBJ databases">
        <authorList>
            <consortium name="The Broad Institute Genome Sequencing Platform"/>
            <person name="Earl A."/>
            <person name="Ward D."/>
            <person name="Feldgarden M."/>
            <person name="Gevers D."/>
            <person name="Sizova M."/>
            <person name="Hazen A."/>
            <person name="Epstein S."/>
            <person name="Young S.K."/>
            <person name="Zeng Q."/>
            <person name="Gargeya S."/>
            <person name="Fitzgerald M."/>
            <person name="Haas B."/>
            <person name="Abouelleil A."/>
            <person name="Alvarado L."/>
            <person name="Arachchi H.M."/>
            <person name="Berlin A."/>
            <person name="Brown A."/>
            <person name="Chapman S.B."/>
            <person name="Chen Z."/>
            <person name="Dunbar C."/>
            <person name="Freedman E."/>
            <person name="Gearin G."/>
            <person name="Gellesch M."/>
            <person name="Goldberg J."/>
            <person name="Griggs A."/>
            <person name="Gujja S."/>
            <person name="Heiman D."/>
            <person name="Howarth C."/>
            <person name="Larson L."/>
            <person name="Lui A."/>
            <person name="MacDonald P.J.P."/>
            <person name="Montmayeur A."/>
            <person name="Murphy C."/>
            <person name="Neiman D."/>
            <person name="Pearson M."/>
            <person name="Priest M."/>
            <person name="Roberts A."/>
            <person name="Saif S."/>
            <person name="Shea T."/>
            <person name="Shenoy N."/>
            <person name="Sisk P."/>
            <person name="Stolte C."/>
            <person name="Sykes S."/>
            <person name="Wortman J."/>
            <person name="Nusbaum C."/>
            <person name="Birren B."/>
        </authorList>
    </citation>
    <scope>NUCLEOTIDE SEQUENCE</scope>
    <source>
        <strain evidence="10">ACB1</strain>
    </source>
</reference>
<evidence type="ECO:0000256" key="5">
    <source>
        <dbReference type="ARBA" id="ARBA00022839"/>
    </source>
</evidence>
<dbReference type="Proteomes" id="UP000018461">
    <property type="component" value="Unassembled WGS sequence"/>
</dbReference>
<dbReference type="EMBL" id="AFZC02000003">
    <property type="protein sequence ID" value="EHL12646.1"/>
    <property type="molecule type" value="Genomic_DNA"/>
</dbReference>
<dbReference type="SUPFAM" id="SSF64182">
    <property type="entry name" value="DHH phosphoesterases"/>
    <property type="match status" value="1"/>
</dbReference>